<dbReference type="GO" id="GO:0004519">
    <property type="term" value="F:endonuclease activity"/>
    <property type="evidence" value="ECO:0007669"/>
    <property type="project" value="UniProtKB-KW"/>
</dbReference>
<dbReference type="SUPFAM" id="SSF52980">
    <property type="entry name" value="Restriction endonuclease-like"/>
    <property type="match status" value="1"/>
</dbReference>
<dbReference type="InterPro" id="IPR007560">
    <property type="entry name" value="Restrct_endonuc_IV_Mrr"/>
</dbReference>
<dbReference type="EMBL" id="AOHT01000010">
    <property type="protein sequence ID" value="ELY30399.1"/>
    <property type="molecule type" value="Genomic_DNA"/>
</dbReference>
<evidence type="ECO:0000313" key="2">
    <source>
        <dbReference type="EMBL" id="ADQ66892.1"/>
    </source>
</evidence>
<accession>E4NRV5</accession>
<keyword evidence="2" id="KW-0540">Nuclease</keyword>
<evidence type="ECO:0000313" key="5">
    <source>
        <dbReference type="Proteomes" id="UP000011585"/>
    </source>
</evidence>
<gene>
    <name evidence="2" type="ordered locus">Hbor_13090</name>
    <name evidence="3" type="ORF">C499_03998</name>
</gene>
<protein>
    <submittedName>
        <fullName evidence="2">Restriction endonuclease</fullName>
    </submittedName>
</protein>
<dbReference type="KEGG" id="hbo:Hbor_13090"/>
<dbReference type="AlphaFoldDB" id="E4NRV5"/>
<feature type="domain" description="Restriction endonuclease type IV Mrr" evidence="1">
    <location>
        <begin position="213"/>
        <end position="313"/>
    </location>
</feature>
<name>E4NRV5_HALBP</name>
<dbReference type="Proteomes" id="UP000011585">
    <property type="component" value="Unassembled WGS sequence"/>
</dbReference>
<dbReference type="InterPro" id="IPR011335">
    <property type="entry name" value="Restrct_endonuc-II-like"/>
</dbReference>
<dbReference type="Pfam" id="PF04471">
    <property type="entry name" value="Mrr_cat"/>
    <property type="match status" value="1"/>
</dbReference>
<evidence type="ECO:0000313" key="3">
    <source>
        <dbReference type="EMBL" id="ELY30399.1"/>
    </source>
</evidence>
<keyword evidence="2" id="KW-0378">Hydrolase</keyword>
<dbReference type="GO" id="GO:0009307">
    <property type="term" value="P:DNA restriction-modification system"/>
    <property type="evidence" value="ECO:0007669"/>
    <property type="project" value="InterPro"/>
</dbReference>
<reference evidence="2 4" key="1">
    <citation type="journal article" date="2009" name="Stand. Genomic Sci.">
        <title>Complete genome sequence of Halogeometricum borinquense type strain (PR3).</title>
        <authorList>
            <person name="Malfatti S."/>
            <person name="Tindall B.J."/>
            <person name="Schneider S."/>
            <person name="Fahnrich R."/>
            <person name="Lapidus A."/>
            <person name="Labuttii K."/>
            <person name="Copeland A."/>
            <person name="Glavina Del Rio T."/>
            <person name="Nolan M."/>
            <person name="Chen F."/>
            <person name="Lucas S."/>
            <person name="Tice H."/>
            <person name="Cheng J.F."/>
            <person name="Bruce D."/>
            <person name="Goodwin L."/>
            <person name="Pitluck S."/>
            <person name="Anderson I."/>
            <person name="Pati A."/>
            <person name="Ivanova N."/>
            <person name="Mavromatis K."/>
            <person name="Chen A."/>
            <person name="Palaniappan K."/>
            <person name="D'haeseleer P."/>
            <person name="Goker M."/>
            <person name="Bristow J."/>
            <person name="Eisen J.A."/>
            <person name="Markowitz V."/>
            <person name="Hugenholtz P."/>
            <person name="Kyrpides N.C."/>
            <person name="Klenk H.P."/>
            <person name="Chain P."/>
        </authorList>
    </citation>
    <scope>NUCLEOTIDE SEQUENCE [LARGE SCALE GENOMIC DNA]</scope>
    <source>
        <strain evidence="4">ATCC 700274 / DSM 11551 / JCM 10706 / KCTC 4070 / PR3</strain>
        <strain evidence="2">PR 3</strain>
    </source>
</reference>
<dbReference type="HOGENOM" id="CLU_610621_0_0_2"/>
<organism evidence="2 4">
    <name type="scientific">Halogeometricum borinquense (strain ATCC 700274 / DSM 11551 / JCM 10706 / KCTC 4070 / PR3)</name>
    <dbReference type="NCBI Taxonomy" id="469382"/>
    <lineage>
        <taxon>Archaea</taxon>
        <taxon>Methanobacteriati</taxon>
        <taxon>Methanobacteriota</taxon>
        <taxon>Stenosarchaea group</taxon>
        <taxon>Halobacteria</taxon>
        <taxon>Halobacteriales</taxon>
        <taxon>Haloferacaceae</taxon>
        <taxon>Halogeometricum</taxon>
    </lineage>
</organism>
<sequence length="448" mass="50019">MTGIAIITAGREDAYQDYLQSVKGGHDPAEFAEHLSDAEVEAVTDSESEKVHLWGTSVDSKWQFVEGGDIALIYRDGRYIAQATVVRTRDDLDLAEHLWRTEGNPWDPESPWRYLVFLTGVAEIDVDVQSFNELVGYQDNYIPQGFSRVSDARIRDVEDAYESVETAVNELTGSGVRVHEFDEDSLQEESEEEQELGLGERIVAASRDGDQYEELEELVAKAFSRLGFEARWIEGGDDTDVEVTAPIHAVVEVKARSSGTLASPDATRIQGHKERHSADQAIVVAPGFTPAAIEDADRQGIVLLATDHLKALLERRDTYGIPPEALSTYLTEQGAFQDDRLDQIDDELRTRLGGTEDLLAVMEALQRADPEEGTADRLRLILKGMYNEERVPDQHVIEQSLNLLAHPSIQLAEYEEEQYQPTTTKENAEVLLRRFGNLITEASKSGEE</sequence>
<dbReference type="eggNOG" id="arCOG13029">
    <property type="taxonomic scope" value="Archaea"/>
</dbReference>
<reference evidence="3 5" key="2">
    <citation type="journal article" date="2014" name="PLoS Genet.">
        <title>Phylogenetically driven sequencing of extremely halophilic archaea reveals strategies for static and dynamic osmo-response.</title>
        <authorList>
            <person name="Becker E.A."/>
            <person name="Seitzer P.M."/>
            <person name="Tritt A."/>
            <person name="Larsen D."/>
            <person name="Krusor M."/>
            <person name="Yao A.I."/>
            <person name="Wu D."/>
            <person name="Madern D."/>
            <person name="Eisen J.A."/>
            <person name="Darling A.E."/>
            <person name="Facciotti M.T."/>
        </authorList>
    </citation>
    <scope>NUCLEOTIDE SEQUENCE [LARGE SCALE GENOMIC DNA]</scope>
    <source>
        <strain evidence="3 5">DSM 11551</strain>
    </source>
</reference>
<dbReference type="EMBL" id="CP001690">
    <property type="protein sequence ID" value="ADQ66892.1"/>
    <property type="molecule type" value="Genomic_DNA"/>
</dbReference>
<dbReference type="Proteomes" id="UP000006663">
    <property type="component" value="Chromosome"/>
</dbReference>
<evidence type="ECO:0000313" key="4">
    <source>
        <dbReference type="Proteomes" id="UP000006663"/>
    </source>
</evidence>
<proteinExistence type="predicted"/>
<keyword evidence="2" id="KW-0255">Endonuclease</keyword>
<keyword evidence="4" id="KW-1185">Reference proteome</keyword>
<dbReference type="OrthoDB" id="258197at2157"/>
<evidence type="ECO:0000259" key="1">
    <source>
        <dbReference type="Pfam" id="PF04471"/>
    </source>
</evidence>
<dbReference type="GO" id="GO:0003677">
    <property type="term" value="F:DNA binding"/>
    <property type="evidence" value="ECO:0007669"/>
    <property type="project" value="InterPro"/>
</dbReference>